<evidence type="ECO:0000256" key="1">
    <source>
        <dbReference type="SAM" id="Coils"/>
    </source>
</evidence>
<dbReference type="Gene3D" id="1.20.5.170">
    <property type="match status" value="1"/>
</dbReference>
<gene>
    <name evidence="3" type="ORF">LF1_11390</name>
</gene>
<accession>A0A5B1CBW4</accession>
<dbReference type="RefSeq" id="WP_235033185.1">
    <property type="nucleotide sequence ID" value="NZ_LWSK01000001.1"/>
</dbReference>
<comment type="caution">
    <text evidence="3">The sequence shown here is derived from an EMBL/GenBank/DDBJ whole genome shotgun (WGS) entry which is preliminary data.</text>
</comment>
<evidence type="ECO:0000313" key="4">
    <source>
        <dbReference type="Proteomes" id="UP000322699"/>
    </source>
</evidence>
<evidence type="ECO:0000256" key="2">
    <source>
        <dbReference type="SAM" id="MobiDB-lite"/>
    </source>
</evidence>
<sequence length="181" mass="20564">MSEFISAVEAGKLTPVSASTIKRFIRDVVDDPNHESRDKIQPSVEELKRAQEAGEPYRWKIERDFVIEQFGTAEDSGKGSEGEASSEVLSILRQQLEAKDQQIRTLETQLDRKDDQIVRLDDRMKETHVLMQDLQKRLALTAPTPETITVEESKTQSKEAPKPKRPLFGGLFQRKKEGSRG</sequence>
<feature type="coiled-coil region" evidence="1">
    <location>
        <begin position="89"/>
        <end position="123"/>
    </location>
</feature>
<keyword evidence="4" id="KW-1185">Reference proteome</keyword>
<protein>
    <submittedName>
        <fullName evidence="3">Uncharacterized protein</fullName>
    </submittedName>
</protein>
<dbReference type="AlphaFoldDB" id="A0A5B1CBW4"/>
<name>A0A5B1CBW4_9BACT</name>
<keyword evidence="1" id="KW-0175">Coiled coil</keyword>
<reference evidence="3 4" key="1">
    <citation type="submission" date="2019-08" db="EMBL/GenBank/DDBJ databases">
        <title>Deep-cultivation of Planctomycetes and their phenomic and genomic characterization uncovers novel biology.</title>
        <authorList>
            <person name="Wiegand S."/>
            <person name="Jogler M."/>
            <person name="Boedeker C."/>
            <person name="Pinto D."/>
            <person name="Vollmers J."/>
            <person name="Rivas-Marin E."/>
            <person name="Kohn T."/>
            <person name="Peeters S.H."/>
            <person name="Heuer A."/>
            <person name="Rast P."/>
            <person name="Oberbeckmann S."/>
            <person name="Bunk B."/>
            <person name="Jeske O."/>
            <person name="Meyerdierks A."/>
            <person name="Storesund J.E."/>
            <person name="Kallscheuer N."/>
            <person name="Luecker S."/>
            <person name="Lage O.M."/>
            <person name="Pohl T."/>
            <person name="Merkel B.J."/>
            <person name="Hornburger P."/>
            <person name="Mueller R.-W."/>
            <person name="Bruemmer F."/>
            <person name="Labrenz M."/>
            <person name="Spormann A.M."/>
            <person name="Op Den Camp H."/>
            <person name="Overmann J."/>
            <person name="Amann R."/>
            <person name="Jetten M.S.M."/>
            <person name="Mascher T."/>
            <person name="Medema M.H."/>
            <person name="Devos D.P."/>
            <person name="Kaster A.-K."/>
            <person name="Ovreas L."/>
            <person name="Rohde M."/>
            <person name="Galperin M.Y."/>
            <person name="Jogler C."/>
        </authorList>
    </citation>
    <scope>NUCLEOTIDE SEQUENCE [LARGE SCALE GENOMIC DNA]</scope>
    <source>
        <strain evidence="3 4">LF1</strain>
    </source>
</reference>
<feature type="region of interest" description="Disordered" evidence="2">
    <location>
        <begin position="142"/>
        <end position="181"/>
    </location>
</feature>
<feature type="compositionally biased region" description="Basic and acidic residues" evidence="2">
    <location>
        <begin position="151"/>
        <end position="162"/>
    </location>
</feature>
<dbReference type="Proteomes" id="UP000322699">
    <property type="component" value="Unassembled WGS sequence"/>
</dbReference>
<evidence type="ECO:0000313" key="3">
    <source>
        <dbReference type="EMBL" id="KAA1258617.1"/>
    </source>
</evidence>
<dbReference type="EMBL" id="VRLW01000001">
    <property type="protein sequence ID" value="KAA1258617.1"/>
    <property type="molecule type" value="Genomic_DNA"/>
</dbReference>
<organism evidence="3 4">
    <name type="scientific">Rubripirellula obstinata</name>
    <dbReference type="NCBI Taxonomy" id="406547"/>
    <lineage>
        <taxon>Bacteria</taxon>
        <taxon>Pseudomonadati</taxon>
        <taxon>Planctomycetota</taxon>
        <taxon>Planctomycetia</taxon>
        <taxon>Pirellulales</taxon>
        <taxon>Pirellulaceae</taxon>
        <taxon>Rubripirellula</taxon>
    </lineage>
</organism>
<proteinExistence type="predicted"/>